<keyword evidence="9 11" id="KW-0472">Membrane</keyword>
<dbReference type="GO" id="GO:0005886">
    <property type="term" value="C:plasma membrane"/>
    <property type="evidence" value="ECO:0007669"/>
    <property type="project" value="TreeGrafter"/>
</dbReference>
<dbReference type="InterPro" id="IPR000778">
    <property type="entry name" value="Cyt_b245_heavy_chain"/>
</dbReference>
<keyword evidence="10" id="KW-0325">Glycoprotein</keyword>
<evidence type="ECO:0000256" key="7">
    <source>
        <dbReference type="ARBA" id="ARBA00023002"/>
    </source>
</evidence>
<evidence type="ECO:0000256" key="2">
    <source>
        <dbReference type="ARBA" id="ARBA00006278"/>
    </source>
</evidence>
<dbReference type="Pfam" id="PF01794">
    <property type="entry name" value="Ferric_reduct"/>
    <property type="match status" value="1"/>
</dbReference>
<dbReference type="PROSITE" id="PS51384">
    <property type="entry name" value="FAD_FR"/>
    <property type="match status" value="1"/>
</dbReference>
<evidence type="ECO:0000256" key="5">
    <source>
        <dbReference type="ARBA" id="ARBA00022982"/>
    </source>
</evidence>
<evidence type="ECO:0000256" key="4">
    <source>
        <dbReference type="ARBA" id="ARBA00022692"/>
    </source>
</evidence>
<feature type="transmembrane region" description="Helical" evidence="11">
    <location>
        <begin position="104"/>
        <end position="123"/>
    </location>
</feature>
<evidence type="ECO:0000256" key="1">
    <source>
        <dbReference type="ARBA" id="ARBA00004141"/>
    </source>
</evidence>
<dbReference type="SUPFAM" id="SSF52343">
    <property type="entry name" value="Ferredoxin reductase-like, C-terminal NADP-linked domain"/>
    <property type="match status" value="1"/>
</dbReference>
<keyword evidence="5" id="KW-0249">Electron transport</keyword>
<sequence>MASSVLTPRFSPGEAPPPEFDIYNSYAIDPQWQNKFTIIWTSVMAFTTVMSIPWVVRAWRAKRLYAGLAIRETMKRQAVVEPAVPAHTGAKSTSVFARTYRAGYALWQSFALVALPMPNMTFWKSQVADCCRRSYLSLGLAQALLVACYAGTVIACIVTSAELWQNSNRAGFIAVATLPLIILLSVKSPLPLPVFLPSLSYEHYNFLHRWAGRVMWLATTVHGSLWLNQFISTKQWSQVKAEKTVLGCISYAMMCMVVVTSLKPVRRKFYQLFWIAHILFVVGLFTAVGYHTPYAFPWYYPCIALYGYDQIARFLRYRFKDATLVPVDPTLTLIHIPDCDAGWLPTQHVFIRVFRGPGLFEAHPFTITNAPPNVLGGPRGITLYAKVCGDWTKRLHEIASDCTSLETGDDYEEREAFIKAEAEGKLEPGHDHPGRCVTVMIDGPYGGLKMDLGEYETVLVVAGGSGVTFLLGTIEEALSRRKAGKGPDNVDVAWVVRDMSTIVALAPTLAYLDNLAKPLGVNLTYSLYITDPPFPMPPMPDVLPASTTLSPYRPEVAQLVRAALPGGSQDAETASEKPESAHGGLAVVAAGPEGLVMEARNAVAGISVSGRVNAGGIGFHAEAYQL</sequence>
<dbReference type="PANTHER" id="PTHR32361">
    <property type="entry name" value="FERRIC/CUPRIC REDUCTASE TRANSMEMBRANE COMPONENT"/>
    <property type="match status" value="1"/>
</dbReference>
<dbReference type="SFLD" id="SFLDS00052">
    <property type="entry name" value="Ferric_Reductase_Domain"/>
    <property type="match status" value="1"/>
</dbReference>
<dbReference type="PRINTS" id="PR00466">
    <property type="entry name" value="GP91PHOX"/>
</dbReference>
<dbReference type="InterPro" id="IPR051410">
    <property type="entry name" value="Ferric/Cupric_Reductase"/>
</dbReference>
<evidence type="ECO:0000259" key="12">
    <source>
        <dbReference type="PROSITE" id="PS51384"/>
    </source>
</evidence>
<dbReference type="GO" id="GO:0006879">
    <property type="term" value="P:intracellular iron ion homeostasis"/>
    <property type="evidence" value="ECO:0007669"/>
    <property type="project" value="TreeGrafter"/>
</dbReference>
<dbReference type="InterPro" id="IPR039261">
    <property type="entry name" value="FNR_nucleotide-bd"/>
</dbReference>
<dbReference type="PANTHER" id="PTHR32361:SF9">
    <property type="entry name" value="FERRIC REDUCTASE TRANSMEMBRANE COMPONENT 3-RELATED"/>
    <property type="match status" value="1"/>
</dbReference>
<dbReference type="GO" id="GO:0015677">
    <property type="term" value="P:copper ion import"/>
    <property type="evidence" value="ECO:0007669"/>
    <property type="project" value="TreeGrafter"/>
</dbReference>
<evidence type="ECO:0000313" key="14">
    <source>
        <dbReference type="Proteomes" id="UP000827549"/>
    </source>
</evidence>
<evidence type="ECO:0000256" key="11">
    <source>
        <dbReference type="SAM" id="Phobius"/>
    </source>
</evidence>
<accession>A0AAF0Y328</accession>
<dbReference type="Gene3D" id="3.40.50.80">
    <property type="entry name" value="Nucleotide-binding domain of ferredoxin-NADP reductase (FNR) module"/>
    <property type="match status" value="1"/>
</dbReference>
<evidence type="ECO:0000256" key="9">
    <source>
        <dbReference type="ARBA" id="ARBA00023136"/>
    </source>
</evidence>
<feature type="transmembrane region" description="Helical" evidence="11">
    <location>
        <begin position="170"/>
        <end position="190"/>
    </location>
</feature>
<protein>
    <submittedName>
        <fullName evidence="13">Ferric reductase transmembrane component 4</fullName>
    </submittedName>
</protein>
<dbReference type="GeneID" id="87803918"/>
<dbReference type="InterPro" id="IPR013112">
    <property type="entry name" value="FAD-bd_8"/>
</dbReference>
<dbReference type="GO" id="GO:0006826">
    <property type="term" value="P:iron ion transport"/>
    <property type="evidence" value="ECO:0007669"/>
    <property type="project" value="TreeGrafter"/>
</dbReference>
<keyword evidence="3" id="KW-0813">Transport</keyword>
<organism evidence="13 14">
    <name type="scientific">Vanrija pseudolonga</name>
    <dbReference type="NCBI Taxonomy" id="143232"/>
    <lineage>
        <taxon>Eukaryota</taxon>
        <taxon>Fungi</taxon>
        <taxon>Dikarya</taxon>
        <taxon>Basidiomycota</taxon>
        <taxon>Agaricomycotina</taxon>
        <taxon>Tremellomycetes</taxon>
        <taxon>Trichosporonales</taxon>
        <taxon>Trichosporonaceae</taxon>
        <taxon>Vanrija</taxon>
    </lineage>
</organism>
<evidence type="ECO:0000256" key="8">
    <source>
        <dbReference type="ARBA" id="ARBA00023065"/>
    </source>
</evidence>
<gene>
    <name evidence="13" type="primary">FRE4</name>
    <name evidence="13" type="ORF">LOC62_01G000660</name>
</gene>
<evidence type="ECO:0000256" key="6">
    <source>
        <dbReference type="ARBA" id="ARBA00022989"/>
    </source>
</evidence>
<dbReference type="CDD" id="cd06186">
    <property type="entry name" value="NOX_Duox_like_FAD_NADP"/>
    <property type="match status" value="1"/>
</dbReference>
<keyword evidence="8" id="KW-0406">Ion transport</keyword>
<evidence type="ECO:0000256" key="3">
    <source>
        <dbReference type="ARBA" id="ARBA00022448"/>
    </source>
</evidence>
<dbReference type="Proteomes" id="UP000827549">
    <property type="component" value="Chromosome 1"/>
</dbReference>
<keyword evidence="14" id="KW-1185">Reference proteome</keyword>
<dbReference type="GO" id="GO:0000293">
    <property type="term" value="F:ferric-chelate reductase activity"/>
    <property type="evidence" value="ECO:0007669"/>
    <property type="project" value="UniProtKB-ARBA"/>
</dbReference>
<dbReference type="SFLD" id="SFLDG01168">
    <property type="entry name" value="Ferric_reductase_subgroup_(FRE"/>
    <property type="match status" value="1"/>
</dbReference>
<feature type="transmembrane region" description="Helical" evidence="11">
    <location>
        <begin position="269"/>
        <end position="290"/>
    </location>
</feature>
<comment type="subcellular location">
    <subcellularLocation>
        <location evidence="1">Membrane</location>
        <topology evidence="1">Multi-pass membrane protein</topology>
    </subcellularLocation>
</comment>
<keyword evidence="4 11" id="KW-0812">Transmembrane</keyword>
<feature type="transmembrane region" description="Helical" evidence="11">
    <location>
        <begin position="38"/>
        <end position="56"/>
    </location>
</feature>
<dbReference type="AlphaFoldDB" id="A0AAF0Y328"/>
<dbReference type="InterPro" id="IPR013130">
    <property type="entry name" value="Fe3_Rdtase_TM_dom"/>
</dbReference>
<feature type="transmembrane region" description="Helical" evidence="11">
    <location>
        <begin position="210"/>
        <end position="232"/>
    </location>
</feature>
<keyword evidence="6 11" id="KW-1133">Transmembrane helix</keyword>
<name>A0AAF0Y328_9TREE</name>
<dbReference type="InterPro" id="IPR017927">
    <property type="entry name" value="FAD-bd_FR_type"/>
</dbReference>
<feature type="domain" description="FAD-binding FR-type" evidence="12">
    <location>
        <begin position="312"/>
        <end position="451"/>
    </location>
</feature>
<proteinExistence type="inferred from homology"/>
<dbReference type="RefSeq" id="XP_062623096.1">
    <property type="nucleotide sequence ID" value="XM_062767112.1"/>
</dbReference>
<dbReference type="Pfam" id="PF08030">
    <property type="entry name" value="NAD_binding_6"/>
    <property type="match status" value="1"/>
</dbReference>
<reference evidence="13" key="1">
    <citation type="submission" date="2023-10" db="EMBL/GenBank/DDBJ databases">
        <authorList>
            <person name="Noh H."/>
        </authorList>
    </citation>
    <scope>NUCLEOTIDE SEQUENCE</scope>
    <source>
        <strain evidence="13">DUCC4014</strain>
    </source>
</reference>
<evidence type="ECO:0000256" key="10">
    <source>
        <dbReference type="ARBA" id="ARBA00023180"/>
    </source>
</evidence>
<dbReference type="EMBL" id="CP086714">
    <property type="protein sequence ID" value="WOO77064.1"/>
    <property type="molecule type" value="Genomic_DNA"/>
</dbReference>
<comment type="similarity">
    <text evidence="2">Belongs to the ferric reductase (FRE) family.</text>
</comment>
<feature type="transmembrane region" description="Helical" evidence="11">
    <location>
        <begin position="244"/>
        <end position="263"/>
    </location>
</feature>
<dbReference type="InterPro" id="IPR013121">
    <property type="entry name" value="Fe_red_NAD-bd_6"/>
</dbReference>
<evidence type="ECO:0000313" key="13">
    <source>
        <dbReference type="EMBL" id="WOO77064.1"/>
    </source>
</evidence>
<keyword evidence="7" id="KW-0560">Oxidoreductase</keyword>
<feature type="transmembrane region" description="Helical" evidence="11">
    <location>
        <begin position="135"/>
        <end position="158"/>
    </location>
</feature>
<dbReference type="Pfam" id="PF08022">
    <property type="entry name" value="FAD_binding_8"/>
    <property type="match status" value="1"/>
</dbReference>